<proteinExistence type="predicted"/>
<sequence length="156" mass="18475">MEETGRNQIILSLFRWKRENRDINRERTGQLTGGKADESRRSVNTAPRQQINLLSRVTFFIIFLWWLRKSSRFTKFCRSEHKEQTFPPVPIFSGTRPAISLVDYAPFNQFMRWNVPRCLRSPSTSHMIESIFKKRSTAIVVVTYSICPGRFNCIWR</sequence>
<accession>A0ABR0AX74</accession>
<reference evidence="1 2" key="1">
    <citation type="journal article" date="2023" name="Nucleic Acids Res.">
        <title>The hologenome of Daphnia magna reveals possible DNA methylation and microbiome-mediated evolution of the host genome.</title>
        <authorList>
            <person name="Chaturvedi A."/>
            <person name="Li X."/>
            <person name="Dhandapani V."/>
            <person name="Marshall H."/>
            <person name="Kissane S."/>
            <person name="Cuenca-Cambronero M."/>
            <person name="Asole G."/>
            <person name="Calvet F."/>
            <person name="Ruiz-Romero M."/>
            <person name="Marangio P."/>
            <person name="Guigo R."/>
            <person name="Rago D."/>
            <person name="Mirbahai L."/>
            <person name="Eastwood N."/>
            <person name="Colbourne J.K."/>
            <person name="Zhou J."/>
            <person name="Mallon E."/>
            <person name="Orsini L."/>
        </authorList>
    </citation>
    <scope>NUCLEOTIDE SEQUENCE [LARGE SCALE GENOMIC DNA]</scope>
    <source>
        <strain evidence="1">LRV0_1</strain>
    </source>
</reference>
<organism evidence="1 2">
    <name type="scientific">Daphnia magna</name>
    <dbReference type="NCBI Taxonomy" id="35525"/>
    <lineage>
        <taxon>Eukaryota</taxon>
        <taxon>Metazoa</taxon>
        <taxon>Ecdysozoa</taxon>
        <taxon>Arthropoda</taxon>
        <taxon>Crustacea</taxon>
        <taxon>Branchiopoda</taxon>
        <taxon>Diplostraca</taxon>
        <taxon>Cladocera</taxon>
        <taxon>Anomopoda</taxon>
        <taxon>Daphniidae</taxon>
        <taxon>Daphnia</taxon>
    </lineage>
</organism>
<evidence type="ECO:0000313" key="2">
    <source>
        <dbReference type="Proteomes" id="UP001234178"/>
    </source>
</evidence>
<comment type="caution">
    <text evidence="1">The sequence shown here is derived from an EMBL/GenBank/DDBJ whole genome shotgun (WGS) entry which is preliminary data.</text>
</comment>
<gene>
    <name evidence="1" type="ORF">OUZ56_022697</name>
</gene>
<dbReference type="EMBL" id="JAOYFB010000039">
    <property type="protein sequence ID" value="KAK4029731.1"/>
    <property type="molecule type" value="Genomic_DNA"/>
</dbReference>
<keyword evidence="2" id="KW-1185">Reference proteome</keyword>
<dbReference type="Proteomes" id="UP001234178">
    <property type="component" value="Unassembled WGS sequence"/>
</dbReference>
<evidence type="ECO:0000313" key="1">
    <source>
        <dbReference type="EMBL" id="KAK4029731.1"/>
    </source>
</evidence>
<name>A0ABR0AX74_9CRUS</name>
<protein>
    <submittedName>
        <fullName evidence="1">Uncharacterized protein</fullName>
    </submittedName>
</protein>